<organism evidence="1 2">
    <name type="scientific">Rhodococcus oryzae</name>
    <dbReference type="NCBI Taxonomy" id="2571143"/>
    <lineage>
        <taxon>Bacteria</taxon>
        <taxon>Bacillati</taxon>
        <taxon>Actinomycetota</taxon>
        <taxon>Actinomycetes</taxon>
        <taxon>Mycobacteriales</taxon>
        <taxon>Nocardiaceae</taxon>
        <taxon>Rhodococcus</taxon>
    </lineage>
</organism>
<gene>
    <name evidence="1" type="ORF">FCG67_03760</name>
</gene>
<comment type="caution">
    <text evidence="1">The sequence shown here is derived from an EMBL/GenBank/DDBJ whole genome shotgun (WGS) entry which is preliminary data.</text>
</comment>
<evidence type="ECO:0000313" key="1">
    <source>
        <dbReference type="EMBL" id="TJZ80017.1"/>
    </source>
</evidence>
<dbReference type="EMBL" id="SUMD01000002">
    <property type="protein sequence ID" value="TJZ80017.1"/>
    <property type="molecule type" value="Genomic_DNA"/>
</dbReference>
<keyword evidence="2" id="KW-1185">Reference proteome</keyword>
<evidence type="ECO:0008006" key="3">
    <source>
        <dbReference type="Google" id="ProtNLM"/>
    </source>
</evidence>
<sequence length="593" mass="64980">MITPITREYELDAAIFGEALAIIDRGGADRLIEQYWEDSRGVGGRTPKGPRYTIRAVLVAALTLLILGRTVSIKQILSAIANFTEPQLAAVGMAGEDLSVVLGRWRREYKVFQKWLTDRLEPLDSGPDLPARRITNAAHRRQLSGRTAKQRARSAVGLERARTVINRIVAGSIIEPRPEGCVGDVVADETIIRLAGPSAGLGSRPDKNRGAAYLGNYHVQSRKKVDSTGATIIETHKAGFSVGVTALTRVGPRHALHSVTPVITAIDIHFPNAADVAGLAHALAHHIRNGFDCRRGGRHAWPLLTTDMGYIAANDFARLMLDREYAHVSRYPKHWGMVLPSANALGAPSEQLPGPVQGYGAFYCPAAMPKLKGGLVHRTLDLLDGDGFRRHDRRLANVLPLLMGTNSRPKLARPTRGRPRLGDPAPDKVVKIDVVCPAVQGRCRCPLKPASMDTAPVDAPLVEPTWAAAQYTCCEKSSTTVSLTAEQFKRAQFGLVPGSWEHATYYEAARSLTEQRFSILKSQHVTGYQTLTWAPRREPMIKLIIALTFAAANRTAQGRSIGEISQREESIDIRMRQLTRDLGHDPTRTPPRT</sequence>
<evidence type="ECO:0000313" key="2">
    <source>
        <dbReference type="Proteomes" id="UP000305109"/>
    </source>
</evidence>
<dbReference type="Proteomes" id="UP000305109">
    <property type="component" value="Unassembled WGS sequence"/>
</dbReference>
<name>A0ABY2RNG3_9NOCA</name>
<proteinExistence type="predicted"/>
<protein>
    <recommendedName>
        <fullName evidence="3">Transposase</fullName>
    </recommendedName>
</protein>
<reference evidence="1 2" key="1">
    <citation type="submission" date="2019-04" db="EMBL/GenBank/DDBJ databases">
        <title>Rhodococcus oryzae sp. nov., a novel actinomycete isolated from rhizosphere soil of rice (Oryza sativa L.).</title>
        <authorList>
            <person name="Li C."/>
        </authorList>
    </citation>
    <scope>NUCLEOTIDE SEQUENCE [LARGE SCALE GENOMIC DNA]</scope>
    <source>
        <strain evidence="1 2">NEAU-CX67</strain>
    </source>
</reference>
<accession>A0ABY2RNG3</accession>